<dbReference type="Proteomes" id="UP000202259">
    <property type="component" value="Chromosome"/>
</dbReference>
<evidence type="ECO:0000313" key="3">
    <source>
        <dbReference type="Proteomes" id="UP000202259"/>
    </source>
</evidence>
<dbReference type="OrthoDB" id="21915at2"/>
<organism evidence="2 3">
    <name type="scientific">Cognaticolwellia beringensis</name>
    <dbReference type="NCBI Taxonomy" id="1967665"/>
    <lineage>
        <taxon>Bacteria</taxon>
        <taxon>Pseudomonadati</taxon>
        <taxon>Pseudomonadota</taxon>
        <taxon>Gammaproteobacteria</taxon>
        <taxon>Alteromonadales</taxon>
        <taxon>Colwelliaceae</taxon>
        <taxon>Cognaticolwellia</taxon>
    </lineage>
</organism>
<protein>
    <submittedName>
        <fullName evidence="2">XRE family transcriptional regulator</fullName>
    </submittedName>
</protein>
<dbReference type="Gene3D" id="1.10.260.40">
    <property type="entry name" value="lambda repressor-like DNA-binding domains"/>
    <property type="match status" value="1"/>
</dbReference>
<evidence type="ECO:0000313" key="2">
    <source>
        <dbReference type="EMBL" id="ASP48348.1"/>
    </source>
</evidence>
<sequence>MNIKQRRLENGWSQEELARHSGLSTRTIQRIEAGQKAGTESLKCLAAVFESSIDDLKQDQDMIEQKTTVPPKLPEINATEREAIKFAQAIFRKPKKGQPDPLWRIEREAIDYAKRLLSKFKT</sequence>
<reference evidence="2 3" key="1">
    <citation type="submission" date="2017-08" db="EMBL/GenBank/DDBJ databases">
        <title>Complete genome of Colwellia sp. NB097-1, a psychrophile bacterium ioslated from Bering Sea.</title>
        <authorList>
            <person name="Chen X."/>
        </authorList>
    </citation>
    <scope>NUCLEOTIDE SEQUENCE [LARGE SCALE GENOMIC DNA]</scope>
    <source>
        <strain evidence="2 3">NB097-1</strain>
    </source>
</reference>
<dbReference type="InterPro" id="IPR001387">
    <property type="entry name" value="Cro/C1-type_HTH"/>
</dbReference>
<accession>A0A222G8W4</accession>
<evidence type="ECO:0000259" key="1">
    <source>
        <dbReference type="PROSITE" id="PS50943"/>
    </source>
</evidence>
<keyword evidence="3" id="KW-1185">Reference proteome</keyword>
<feature type="domain" description="HTH cro/C1-type" evidence="1">
    <location>
        <begin position="3"/>
        <end position="56"/>
    </location>
</feature>
<dbReference type="SMART" id="SM00530">
    <property type="entry name" value="HTH_XRE"/>
    <property type="match status" value="1"/>
</dbReference>
<dbReference type="CDD" id="cd00093">
    <property type="entry name" value="HTH_XRE"/>
    <property type="match status" value="1"/>
</dbReference>
<proteinExistence type="predicted"/>
<dbReference type="AlphaFoldDB" id="A0A222G8W4"/>
<dbReference type="PROSITE" id="PS50943">
    <property type="entry name" value="HTH_CROC1"/>
    <property type="match status" value="1"/>
</dbReference>
<name>A0A222G8W4_9GAMM</name>
<dbReference type="GO" id="GO:0003677">
    <property type="term" value="F:DNA binding"/>
    <property type="evidence" value="ECO:0007669"/>
    <property type="project" value="InterPro"/>
</dbReference>
<dbReference type="SUPFAM" id="SSF47413">
    <property type="entry name" value="lambda repressor-like DNA-binding domains"/>
    <property type="match status" value="1"/>
</dbReference>
<dbReference type="InterPro" id="IPR010982">
    <property type="entry name" value="Lambda_DNA-bd_dom_sf"/>
</dbReference>
<gene>
    <name evidence="2" type="ORF">B5D82_11585</name>
</gene>
<dbReference type="RefSeq" id="WP_081151695.1">
    <property type="nucleotide sequence ID" value="NZ_CP020465.1"/>
</dbReference>
<dbReference type="KEGG" id="cber:B5D82_11585"/>
<dbReference type="Pfam" id="PF01381">
    <property type="entry name" value="HTH_3"/>
    <property type="match status" value="1"/>
</dbReference>
<dbReference type="EMBL" id="CP020465">
    <property type="protein sequence ID" value="ASP48348.1"/>
    <property type="molecule type" value="Genomic_DNA"/>
</dbReference>